<dbReference type="EMBL" id="JZCR01000009">
    <property type="protein sequence ID" value="KJW13228.1"/>
    <property type="molecule type" value="Genomic_DNA"/>
</dbReference>
<accession>A0A0F3RT76</accession>
<evidence type="ECO:0000313" key="2">
    <source>
        <dbReference type="Proteomes" id="UP000033491"/>
    </source>
</evidence>
<organism evidence="1 2">
    <name type="scientific">Levilactobacillus spicheri</name>
    <dbReference type="NCBI Taxonomy" id="216463"/>
    <lineage>
        <taxon>Bacteria</taxon>
        <taxon>Bacillati</taxon>
        <taxon>Bacillota</taxon>
        <taxon>Bacilli</taxon>
        <taxon>Lactobacillales</taxon>
        <taxon>Lactobacillaceae</taxon>
        <taxon>Levilactobacillus</taxon>
    </lineage>
</organism>
<sequence length="74" mass="7717">MVLGSSPALRGLQLTLPLDPLAWAAGYQPGWLVTALSALPNGFRELSASLALPDDLMLAVTNDDPLLQSACQVA</sequence>
<dbReference type="Proteomes" id="UP000033491">
    <property type="component" value="Unassembled WGS sequence"/>
</dbReference>
<name>A0A0F3RT76_9LACO</name>
<dbReference type="AlphaFoldDB" id="A0A0F3RT76"/>
<reference evidence="1 2" key="1">
    <citation type="submission" date="2015-03" db="EMBL/GenBank/DDBJ databases">
        <authorList>
            <person name="Zheng J."/>
            <person name="Ganezle M."/>
        </authorList>
    </citation>
    <scope>NUCLEOTIDE SEQUENCE [LARGE SCALE GENOMIC DNA]</scope>
    <source>
        <strain evidence="1 2">LP38</strain>
    </source>
</reference>
<proteinExistence type="predicted"/>
<protein>
    <submittedName>
        <fullName evidence="1">Uncharacterized protein</fullName>
    </submittedName>
</protein>
<gene>
    <name evidence="1" type="ORF">VC81_04295</name>
</gene>
<comment type="caution">
    <text evidence="1">The sequence shown here is derived from an EMBL/GenBank/DDBJ whole genome shotgun (WGS) entry which is preliminary data.</text>
</comment>
<evidence type="ECO:0000313" key="1">
    <source>
        <dbReference type="EMBL" id="KJW13228.1"/>
    </source>
</evidence>